<gene>
    <name evidence="1" type="ORF">ACFS5N_06455</name>
</gene>
<protein>
    <submittedName>
        <fullName evidence="1">SRPBCC family protein</fullName>
    </submittedName>
</protein>
<evidence type="ECO:0000313" key="1">
    <source>
        <dbReference type="EMBL" id="MFD2872100.1"/>
    </source>
</evidence>
<dbReference type="EMBL" id="JBHUPD010000001">
    <property type="protein sequence ID" value="MFD2872100.1"/>
    <property type="molecule type" value="Genomic_DNA"/>
</dbReference>
<dbReference type="RefSeq" id="WP_377183433.1">
    <property type="nucleotide sequence ID" value="NZ_JBHUPD010000001.1"/>
</dbReference>
<dbReference type="Proteomes" id="UP001597557">
    <property type="component" value="Unassembled WGS sequence"/>
</dbReference>
<dbReference type="InterPro" id="IPR023393">
    <property type="entry name" value="START-like_dom_sf"/>
</dbReference>
<organism evidence="1 2">
    <name type="scientific">Mucilaginibacter ximonensis</name>
    <dbReference type="NCBI Taxonomy" id="538021"/>
    <lineage>
        <taxon>Bacteria</taxon>
        <taxon>Pseudomonadati</taxon>
        <taxon>Bacteroidota</taxon>
        <taxon>Sphingobacteriia</taxon>
        <taxon>Sphingobacteriales</taxon>
        <taxon>Sphingobacteriaceae</taxon>
        <taxon>Mucilaginibacter</taxon>
    </lineage>
</organism>
<reference evidence="2" key="1">
    <citation type="journal article" date="2019" name="Int. J. Syst. Evol. Microbiol.">
        <title>The Global Catalogue of Microorganisms (GCM) 10K type strain sequencing project: providing services to taxonomists for standard genome sequencing and annotation.</title>
        <authorList>
            <consortium name="The Broad Institute Genomics Platform"/>
            <consortium name="The Broad Institute Genome Sequencing Center for Infectious Disease"/>
            <person name="Wu L."/>
            <person name="Ma J."/>
        </authorList>
    </citation>
    <scope>NUCLEOTIDE SEQUENCE [LARGE SCALE GENOMIC DNA]</scope>
    <source>
        <strain evidence="2">KCTC 22437</strain>
    </source>
</reference>
<name>A0ABW5Y9Y2_9SPHI</name>
<evidence type="ECO:0000313" key="2">
    <source>
        <dbReference type="Proteomes" id="UP001597557"/>
    </source>
</evidence>
<sequence>MATFESKIAINRSVNDVYQFLADFNNHGQLMPDNVQNWSASYDEAGFMVQNTVRLSLQITERIENQAVNITAINNPPFPVQLHWSLIANGESTDVTFTINAEPGGLMKMMVSGPLQKLANHEVSSLAALLKS</sequence>
<dbReference type="SUPFAM" id="SSF55961">
    <property type="entry name" value="Bet v1-like"/>
    <property type="match status" value="1"/>
</dbReference>
<keyword evidence="2" id="KW-1185">Reference proteome</keyword>
<dbReference type="Gene3D" id="3.30.530.20">
    <property type="match status" value="1"/>
</dbReference>
<comment type="caution">
    <text evidence="1">The sequence shown here is derived from an EMBL/GenBank/DDBJ whole genome shotgun (WGS) entry which is preliminary data.</text>
</comment>
<proteinExistence type="predicted"/>
<accession>A0ABW5Y9Y2</accession>